<sequence length="125" mass="14716">MVSKLLKLRFSVQCESLFHTSDQVPQYHKNWTSTGAIEARAPPFDVEVLLTDFQMPVENLYRSAAKFYREMDSSGQYVYFHLFIYSIGLSLRNELSERSSTLEQSWNVRWTTGLKKDKTNECYQR</sequence>
<dbReference type="AlphaFoldDB" id="A0AA39I5Y5"/>
<evidence type="ECO:0000313" key="1">
    <source>
        <dbReference type="EMBL" id="KAK0418447.1"/>
    </source>
</evidence>
<name>A0AA39I5Y5_9BILA</name>
<dbReference type="EMBL" id="JAUCMV010000002">
    <property type="protein sequence ID" value="KAK0418447.1"/>
    <property type="molecule type" value="Genomic_DNA"/>
</dbReference>
<comment type="caution">
    <text evidence="1">The sequence shown here is derived from an EMBL/GenBank/DDBJ whole genome shotgun (WGS) entry which is preliminary data.</text>
</comment>
<proteinExistence type="predicted"/>
<gene>
    <name evidence="1" type="ORF">QR680_013562</name>
</gene>
<keyword evidence="2" id="KW-1185">Reference proteome</keyword>
<dbReference type="Proteomes" id="UP001175271">
    <property type="component" value="Unassembled WGS sequence"/>
</dbReference>
<organism evidence="1 2">
    <name type="scientific">Steinernema hermaphroditum</name>
    <dbReference type="NCBI Taxonomy" id="289476"/>
    <lineage>
        <taxon>Eukaryota</taxon>
        <taxon>Metazoa</taxon>
        <taxon>Ecdysozoa</taxon>
        <taxon>Nematoda</taxon>
        <taxon>Chromadorea</taxon>
        <taxon>Rhabditida</taxon>
        <taxon>Tylenchina</taxon>
        <taxon>Panagrolaimomorpha</taxon>
        <taxon>Strongyloidoidea</taxon>
        <taxon>Steinernematidae</taxon>
        <taxon>Steinernema</taxon>
    </lineage>
</organism>
<accession>A0AA39I5Y5</accession>
<evidence type="ECO:0000313" key="2">
    <source>
        <dbReference type="Proteomes" id="UP001175271"/>
    </source>
</evidence>
<reference evidence="1" key="1">
    <citation type="submission" date="2023-06" db="EMBL/GenBank/DDBJ databases">
        <title>Genomic analysis of the entomopathogenic nematode Steinernema hermaphroditum.</title>
        <authorList>
            <person name="Schwarz E.M."/>
            <person name="Heppert J.K."/>
            <person name="Baniya A."/>
            <person name="Schwartz H.T."/>
            <person name="Tan C.-H."/>
            <person name="Antoshechkin I."/>
            <person name="Sternberg P.W."/>
            <person name="Goodrich-Blair H."/>
            <person name="Dillman A.R."/>
        </authorList>
    </citation>
    <scope>NUCLEOTIDE SEQUENCE</scope>
    <source>
        <strain evidence="1">PS9179</strain>
        <tissue evidence="1">Whole animal</tissue>
    </source>
</reference>
<protein>
    <submittedName>
        <fullName evidence="1">Uncharacterized protein</fullName>
    </submittedName>
</protein>